<dbReference type="GO" id="GO:0051225">
    <property type="term" value="P:spindle assembly"/>
    <property type="evidence" value="ECO:0007669"/>
    <property type="project" value="TreeGrafter"/>
</dbReference>
<dbReference type="EMBL" id="KZ305033">
    <property type="protein sequence ID" value="PIA45931.1"/>
    <property type="molecule type" value="Genomic_DNA"/>
</dbReference>
<dbReference type="PANTHER" id="PTHR31807">
    <property type="entry name" value="AUGMIN FAMILY MEMBER"/>
    <property type="match status" value="1"/>
</dbReference>
<feature type="compositionally biased region" description="Polar residues" evidence="2">
    <location>
        <begin position="201"/>
        <end position="210"/>
    </location>
</feature>
<dbReference type="InParanoid" id="A0A2G5DQY1"/>
<name>A0A2G5DQY1_AQUCA</name>
<evidence type="ECO:0000256" key="2">
    <source>
        <dbReference type="SAM" id="MobiDB-lite"/>
    </source>
</evidence>
<feature type="region of interest" description="Disordered" evidence="2">
    <location>
        <begin position="152"/>
        <end position="210"/>
    </location>
</feature>
<accession>A0A2G5DQY1</accession>
<feature type="compositionally biased region" description="Polar residues" evidence="2">
    <location>
        <begin position="158"/>
        <end position="172"/>
    </location>
</feature>
<proteinExistence type="inferred from homology"/>
<dbReference type="AlphaFoldDB" id="A0A2G5DQY1"/>
<gene>
    <name evidence="3" type="ORF">AQUCO_01600285v1</name>
</gene>
<evidence type="ECO:0000313" key="3">
    <source>
        <dbReference type="EMBL" id="PIA45931.1"/>
    </source>
</evidence>
<feature type="region of interest" description="Disordered" evidence="2">
    <location>
        <begin position="223"/>
        <end position="268"/>
    </location>
</feature>
<feature type="compositionally biased region" description="Basic and acidic residues" evidence="2">
    <location>
        <begin position="1"/>
        <end position="21"/>
    </location>
</feature>
<dbReference type="Proteomes" id="UP000230069">
    <property type="component" value="Unassembled WGS sequence"/>
</dbReference>
<dbReference type="InterPro" id="IPR007573">
    <property type="entry name" value="QWRF"/>
</dbReference>
<dbReference type="GO" id="GO:0008017">
    <property type="term" value="F:microtubule binding"/>
    <property type="evidence" value="ECO:0007669"/>
    <property type="project" value="TreeGrafter"/>
</dbReference>
<feature type="compositionally biased region" description="Polar residues" evidence="2">
    <location>
        <begin position="231"/>
        <end position="255"/>
    </location>
</feature>
<dbReference type="OrthoDB" id="1924320at2759"/>
<reference evidence="3 4" key="1">
    <citation type="submission" date="2017-09" db="EMBL/GenBank/DDBJ databases">
        <title>WGS assembly of Aquilegia coerulea Goldsmith.</title>
        <authorList>
            <person name="Hodges S."/>
            <person name="Kramer E."/>
            <person name="Nordborg M."/>
            <person name="Tomkins J."/>
            <person name="Borevitz J."/>
            <person name="Derieg N."/>
            <person name="Yan J."/>
            <person name="Mihaltcheva S."/>
            <person name="Hayes R.D."/>
            <person name="Rokhsar D."/>
        </authorList>
    </citation>
    <scope>NUCLEOTIDE SEQUENCE [LARGE SCALE GENOMIC DNA]</scope>
    <source>
        <strain evidence="4">cv. Goldsmith</strain>
    </source>
</reference>
<comment type="similarity">
    <text evidence="1">Belongs to the QWRF family.</text>
</comment>
<evidence type="ECO:0000256" key="1">
    <source>
        <dbReference type="ARBA" id="ARBA00010016"/>
    </source>
</evidence>
<feature type="region of interest" description="Disordered" evidence="2">
    <location>
        <begin position="306"/>
        <end position="369"/>
    </location>
</feature>
<organism evidence="3 4">
    <name type="scientific">Aquilegia coerulea</name>
    <name type="common">Rocky mountain columbine</name>
    <dbReference type="NCBI Taxonomy" id="218851"/>
    <lineage>
        <taxon>Eukaryota</taxon>
        <taxon>Viridiplantae</taxon>
        <taxon>Streptophyta</taxon>
        <taxon>Embryophyta</taxon>
        <taxon>Tracheophyta</taxon>
        <taxon>Spermatophyta</taxon>
        <taxon>Magnoliopsida</taxon>
        <taxon>Ranunculales</taxon>
        <taxon>Ranunculaceae</taxon>
        <taxon>Thalictroideae</taxon>
        <taxon>Aquilegia</taxon>
    </lineage>
</organism>
<evidence type="ECO:0008006" key="5">
    <source>
        <dbReference type="Google" id="ProtNLM"/>
    </source>
</evidence>
<dbReference type="Pfam" id="PF04484">
    <property type="entry name" value="QWRF"/>
    <property type="match status" value="1"/>
</dbReference>
<sequence>MVMEVCKADQIPRKEATEETSRPPLAPSEKNIAIPRKPKTTREVSSRYKAASSCPATPIVPRRCPSPNVARPVPATTPLFTKRAQSAERRRPSTPSSSPRPTTPLHDATPETQTLSKRLPGGRTSEGLWPSGTMRSLCVSFQSDTFSLPITKKEKPISHQSSLDHTLKTSANGVHRQAETTHAQRKMTPERRKTPLRGRNASDQLENSKPMDNSHIRAIDQHRWPSRTGGKVSTSPSIRSGNLTDKANKTFSSPLTGRGVSPLRRSPVSDVMGRGLQRAQSEVANRLSFDESGGVEHGLYTGDALRSSGIHKFSPPNVKSHSMPIPGSRPPSPSRPHLLSSSPVRGSLSPTRARPSAPYPSASSVTSQSNSSSSVLSFIADYRKGKKGLNHLEDAHQLRLLYNRYLQWRFANAQADVALSNQRITAENTLYNVWNTTSELWGSVTTKRISLQQLRQEMKLNSTLNEQVAYLEDWSLLESGHSSCLTDAIKSLEACTLRLPITTGAKVDIQSLKGAVCSAADVMQAMGSSIGSLLSRVRLTC</sequence>
<dbReference type="FunCoup" id="A0A2G5DQY1">
    <property type="interactions" value="709"/>
</dbReference>
<evidence type="ECO:0000313" key="4">
    <source>
        <dbReference type="Proteomes" id="UP000230069"/>
    </source>
</evidence>
<feature type="region of interest" description="Disordered" evidence="2">
    <location>
        <begin position="1"/>
        <end position="132"/>
    </location>
</feature>
<dbReference type="GO" id="GO:0005880">
    <property type="term" value="C:nuclear microtubule"/>
    <property type="evidence" value="ECO:0007669"/>
    <property type="project" value="TreeGrafter"/>
</dbReference>
<feature type="compositionally biased region" description="Low complexity" evidence="2">
    <location>
        <begin position="335"/>
        <end position="369"/>
    </location>
</feature>
<dbReference type="STRING" id="218851.A0A2G5DQY1"/>
<keyword evidence="4" id="KW-1185">Reference proteome</keyword>
<dbReference type="PANTHER" id="PTHR31807:SF37">
    <property type="entry name" value="HAUS AUGMIN-LIKE COMPLEX SUBUNIT 8"/>
    <property type="match status" value="1"/>
</dbReference>
<dbReference type="GO" id="GO:0005737">
    <property type="term" value="C:cytoplasm"/>
    <property type="evidence" value="ECO:0007669"/>
    <property type="project" value="TreeGrafter"/>
</dbReference>
<protein>
    <recommendedName>
        <fullName evidence="5">AUGMIN subunit 8-like</fullName>
    </recommendedName>
</protein>
<feature type="compositionally biased region" description="Low complexity" evidence="2">
    <location>
        <begin position="93"/>
        <end position="104"/>
    </location>
</feature>